<evidence type="ECO:0000256" key="1">
    <source>
        <dbReference type="ARBA" id="ARBA00022741"/>
    </source>
</evidence>
<dbReference type="GO" id="GO:0003676">
    <property type="term" value="F:nucleic acid binding"/>
    <property type="evidence" value="ECO:0007669"/>
    <property type="project" value="InterPro"/>
</dbReference>
<reference evidence="8 9" key="1">
    <citation type="submission" date="2018-05" db="EMBL/GenBank/DDBJ databases">
        <title>Vibrio limimaris sp. nov., isolated from marine sediment.</title>
        <authorList>
            <person name="Li C.-M."/>
        </authorList>
    </citation>
    <scope>NUCLEOTIDE SEQUENCE [LARGE SCALE GENOMIC DNA]</scope>
    <source>
        <strain evidence="8 9">E4404</strain>
    </source>
</reference>
<keyword evidence="2" id="KW-0378">Hydrolase</keyword>
<keyword evidence="4" id="KW-0067">ATP-binding</keyword>
<dbReference type="AlphaFoldDB" id="A0A2U3BCS4"/>
<name>A0A2U3BCS4_9VIBR</name>
<dbReference type="InterPro" id="IPR011545">
    <property type="entry name" value="DEAD/DEAH_box_helicase_dom"/>
</dbReference>
<dbReference type="InterPro" id="IPR001650">
    <property type="entry name" value="Helicase_C-like"/>
</dbReference>
<evidence type="ECO:0000313" key="8">
    <source>
        <dbReference type="EMBL" id="PWI34587.1"/>
    </source>
</evidence>
<dbReference type="Pfam" id="PF00270">
    <property type="entry name" value="DEAD"/>
    <property type="match status" value="1"/>
</dbReference>
<dbReference type="EMBL" id="QFWT01000002">
    <property type="protein sequence ID" value="PWI34587.1"/>
    <property type="molecule type" value="Genomic_DNA"/>
</dbReference>
<dbReference type="InterPro" id="IPR014001">
    <property type="entry name" value="Helicase_ATP-bd"/>
</dbReference>
<feature type="domain" description="Helicase C-terminal" evidence="7">
    <location>
        <begin position="226"/>
        <end position="390"/>
    </location>
</feature>
<dbReference type="CDD" id="cd18791">
    <property type="entry name" value="SF2_C_RHA"/>
    <property type="match status" value="1"/>
</dbReference>
<comment type="caution">
    <text evidence="8">The sequence shown here is derived from an EMBL/GenBank/DDBJ whole genome shotgun (WGS) entry which is preliminary data.</text>
</comment>
<evidence type="ECO:0000313" key="9">
    <source>
        <dbReference type="Proteomes" id="UP000245362"/>
    </source>
</evidence>
<dbReference type="InterPro" id="IPR049614">
    <property type="entry name" value="HrpB_DEXH"/>
</dbReference>
<evidence type="ECO:0000259" key="7">
    <source>
        <dbReference type="PROSITE" id="PS51194"/>
    </source>
</evidence>
<dbReference type="Pfam" id="PF08482">
    <property type="entry name" value="HrpB_C"/>
    <property type="match status" value="1"/>
</dbReference>
<dbReference type="InterPro" id="IPR027417">
    <property type="entry name" value="P-loop_NTPase"/>
</dbReference>
<dbReference type="GO" id="GO:0005524">
    <property type="term" value="F:ATP binding"/>
    <property type="evidence" value="ECO:0007669"/>
    <property type="project" value="UniProtKB-KW"/>
</dbReference>
<dbReference type="SMART" id="SM00847">
    <property type="entry name" value="HA2"/>
    <property type="match status" value="1"/>
</dbReference>
<dbReference type="GO" id="GO:0016787">
    <property type="term" value="F:hydrolase activity"/>
    <property type="evidence" value="ECO:0007669"/>
    <property type="project" value="UniProtKB-KW"/>
</dbReference>
<keyword evidence="1" id="KW-0547">Nucleotide-binding</keyword>
<dbReference type="SMART" id="SM00490">
    <property type="entry name" value="HELICc"/>
    <property type="match status" value="1"/>
</dbReference>
<dbReference type="OrthoDB" id="9805617at2"/>
<feature type="domain" description="Helicase ATP-binding" evidence="6">
    <location>
        <begin position="37"/>
        <end position="200"/>
    </location>
</feature>
<dbReference type="PROSITE" id="PS51192">
    <property type="entry name" value="HELICASE_ATP_BIND_1"/>
    <property type="match status" value="1"/>
</dbReference>
<evidence type="ECO:0000256" key="2">
    <source>
        <dbReference type="ARBA" id="ARBA00022801"/>
    </source>
</evidence>
<keyword evidence="3 8" id="KW-0347">Helicase</keyword>
<evidence type="ECO:0000256" key="5">
    <source>
        <dbReference type="SAM" id="MobiDB-lite"/>
    </source>
</evidence>
<dbReference type="Gene3D" id="1.20.120.1080">
    <property type="match status" value="1"/>
</dbReference>
<proteinExistence type="predicted"/>
<gene>
    <name evidence="8" type="ORF">DI392_05635</name>
</gene>
<dbReference type="PROSITE" id="PS51194">
    <property type="entry name" value="HELICASE_CTER"/>
    <property type="match status" value="1"/>
</dbReference>
<dbReference type="InterPro" id="IPR056329">
    <property type="entry name" value="CON_HrpB"/>
</dbReference>
<sequence>MYSYHKVIPLSQPSSPLSGSPQAVSQLPIQNVLSELLHGVAESGQLILKAAPGAGKSTYFPLQLLKQNIIGGKIIMLEPRRLAARNIATYLAKQLGEKVGQSVGFRVRGENKVSSQTRLEIVTEGIMTRMIQSDPELDGVELLIFDEFHERSIHADTALALSLEVQEALRDDLKLVVMSATLDSEALQSLLPEAVYIESEGRAYPVEHRYTPMSANERLVPAMAKQIRHLMRTETGSLLAFLPGTADIRRLAEQLDDLDNDIDVCPLYGQLSFSQQEKAIAPADKGRRKIVLATNIAETSLTIEGIRIVVDSGLEKVAKFDLRTGITKLDQVRVARSSAEQRAGRAGRLEEGICVRLYSESQLNQQPVVPEPEILHSDLSSLVLELAQWGASADDLCWLDTPPEAALNQGGALLETLGLVTAKGQLTDKGHQAHQLGIEPRLSAMLLEAEHTGGEAWLSTALALVPLLEEPERGITDITHALYRLKQGNAQKQARLLQRASTLARKLGSGFELQQASESLAGVCLALAFPDRVAQRRSQQQGRFVLANGHGGMIADDEPLSDSDYIVAIDLMRTGQDASRIFLAAGLDIERLQKHAPDLFMTQEVADWDENKGRLIAEKQIRIGSIIVERELMPEPGKEQMAAALLTYIRRKGLQVLNWNEGSKALLERVRCGAEWLPDKAWPDVTELALMDNLELWLEPYMTGVRNAKGLTGIDLCAALSAYLGWPLNQEIDQLLPVRYKVPSGSEKKIRYQAGQEPVLSVRMQEMFGEPTSPVIADGRKKIVLELLSPAQRPLQVTSDLAGFWAGAYKEVQKEMKGRYPKHPWPDNPAEHVATTKTKRQLNK</sequence>
<dbReference type="FunFam" id="3.40.50.300:FF:002125">
    <property type="entry name" value="ATP-dependent helicase HrpB"/>
    <property type="match status" value="1"/>
</dbReference>
<dbReference type="InterPro" id="IPR010225">
    <property type="entry name" value="HrpB"/>
</dbReference>
<dbReference type="PIRSF" id="PIRSF005496">
    <property type="entry name" value="ATP_hel_hrpB"/>
    <property type="match status" value="1"/>
</dbReference>
<dbReference type="PANTHER" id="PTHR43519:SF1">
    <property type="entry name" value="ATP-DEPENDENT RNA HELICASE HRPB"/>
    <property type="match status" value="1"/>
</dbReference>
<dbReference type="InterPro" id="IPR007502">
    <property type="entry name" value="Helicase-assoc_dom"/>
</dbReference>
<feature type="region of interest" description="Disordered" evidence="5">
    <location>
        <begin position="819"/>
        <end position="844"/>
    </location>
</feature>
<dbReference type="GO" id="GO:0004386">
    <property type="term" value="F:helicase activity"/>
    <property type="evidence" value="ECO:0007669"/>
    <property type="project" value="UniProtKB-KW"/>
</dbReference>
<dbReference type="Pfam" id="PF00271">
    <property type="entry name" value="Helicase_C"/>
    <property type="match status" value="1"/>
</dbReference>
<dbReference type="Proteomes" id="UP000245362">
    <property type="component" value="Unassembled WGS sequence"/>
</dbReference>
<dbReference type="CDD" id="cd17990">
    <property type="entry name" value="DEXHc_HrpB"/>
    <property type="match status" value="1"/>
</dbReference>
<evidence type="ECO:0000256" key="3">
    <source>
        <dbReference type="ARBA" id="ARBA00022806"/>
    </source>
</evidence>
<dbReference type="Gene3D" id="3.40.50.300">
    <property type="entry name" value="P-loop containing nucleotide triphosphate hydrolases"/>
    <property type="match status" value="2"/>
</dbReference>
<accession>A0A2U3BCS4</accession>
<dbReference type="FunFam" id="3.40.50.300:FF:002462">
    <property type="entry name" value="ATP-dependent helicase HrpB"/>
    <property type="match status" value="1"/>
</dbReference>
<dbReference type="InterPro" id="IPR013689">
    <property type="entry name" value="RNA_helicase_ATP-dep_HrpB_C"/>
</dbReference>
<evidence type="ECO:0000256" key="4">
    <source>
        <dbReference type="ARBA" id="ARBA00022840"/>
    </source>
</evidence>
<dbReference type="Pfam" id="PF24473">
    <property type="entry name" value="CON_HrpB"/>
    <property type="match status" value="1"/>
</dbReference>
<dbReference type="SUPFAM" id="SSF52540">
    <property type="entry name" value="P-loop containing nucleoside triphosphate hydrolases"/>
    <property type="match status" value="1"/>
</dbReference>
<dbReference type="PANTHER" id="PTHR43519">
    <property type="entry name" value="ATP-DEPENDENT RNA HELICASE HRPB"/>
    <property type="match status" value="1"/>
</dbReference>
<evidence type="ECO:0000259" key="6">
    <source>
        <dbReference type="PROSITE" id="PS51192"/>
    </source>
</evidence>
<keyword evidence="9" id="KW-1185">Reference proteome</keyword>
<dbReference type="NCBIfam" id="TIGR01970">
    <property type="entry name" value="DEAH_box_HrpB"/>
    <property type="match status" value="1"/>
</dbReference>
<dbReference type="SMART" id="SM00487">
    <property type="entry name" value="DEXDc"/>
    <property type="match status" value="1"/>
</dbReference>
<organism evidence="8 9">
    <name type="scientific">Vibrio albus</name>
    <dbReference type="NCBI Taxonomy" id="2200953"/>
    <lineage>
        <taxon>Bacteria</taxon>
        <taxon>Pseudomonadati</taxon>
        <taxon>Pseudomonadota</taxon>
        <taxon>Gammaproteobacteria</taxon>
        <taxon>Vibrionales</taxon>
        <taxon>Vibrionaceae</taxon>
        <taxon>Vibrio</taxon>
    </lineage>
</organism>
<protein>
    <submittedName>
        <fullName evidence="8">ATP-dependent helicase HrpB</fullName>
    </submittedName>
</protein>
<dbReference type="NCBIfam" id="NF008662">
    <property type="entry name" value="PRK11664.1"/>
    <property type="match status" value="1"/>
</dbReference>